<keyword evidence="3" id="KW-1185">Reference proteome</keyword>
<gene>
    <name evidence="2" type="ORF">Afe05nite_22700</name>
</gene>
<sequence>MTQSQYPCANCGANVEFAPGTTVLKCPYCGAETPLVPTGRQIREHSYTEFAGLPRKPIAALAPYTFTCKGCGAITQSDKISERCQFCGAPLVADVSDTDQVVPEAVLPFGVDRPALREALKKWVASRWFAPNGLKKVTEAESSHSTYLPHWTYDASTVSRYSGQRGEHYWVTETYTDNGETKTRQVQRTRWYPAGGTVARDFDDVLITGTTRVTAKYLDQLEPWPLPAAEPYRPEYLAGHETLRYDVEPETGLGAAKARMAPVIEGDCRADIGGDEQRVDEVRTQYDNLTFKLMLLPVWIACYLHAGRTYNIMVNGRTGEVAGERPYSAAKIAAAVTAAVLLIAAIVVLIVLDKRSS</sequence>
<proteinExistence type="predicted"/>
<reference evidence="2" key="1">
    <citation type="submission" date="2021-01" db="EMBL/GenBank/DDBJ databases">
        <title>Whole genome shotgun sequence of Actinoplanes ferrugineus NBRC 15555.</title>
        <authorList>
            <person name="Komaki H."/>
            <person name="Tamura T."/>
        </authorList>
    </citation>
    <scope>NUCLEOTIDE SEQUENCE</scope>
    <source>
        <strain evidence="2">NBRC 15555</strain>
    </source>
</reference>
<dbReference type="Gene3D" id="2.20.28.30">
    <property type="entry name" value="RNA polymerase ii, chain L"/>
    <property type="match status" value="1"/>
</dbReference>
<dbReference type="Proteomes" id="UP000598174">
    <property type="component" value="Unassembled WGS sequence"/>
</dbReference>
<dbReference type="AlphaFoldDB" id="A0A919IXU1"/>
<keyword evidence="1" id="KW-0812">Transmembrane</keyword>
<dbReference type="PANTHER" id="PTHR37826">
    <property type="entry name" value="FLOTILLIN BAND_7_5 DOMAIN PROTEIN"/>
    <property type="match status" value="1"/>
</dbReference>
<dbReference type="EMBL" id="BOMM01000016">
    <property type="protein sequence ID" value="GIE10430.1"/>
    <property type="molecule type" value="Genomic_DNA"/>
</dbReference>
<protein>
    <recommendedName>
        <fullName evidence="4">Zinc ribbon domain-containing protein</fullName>
    </recommendedName>
</protein>
<dbReference type="RefSeq" id="WP_203816987.1">
    <property type="nucleotide sequence ID" value="NZ_BAAABP010000071.1"/>
</dbReference>
<accession>A0A919IXU1</accession>
<name>A0A919IXU1_9ACTN</name>
<evidence type="ECO:0008006" key="4">
    <source>
        <dbReference type="Google" id="ProtNLM"/>
    </source>
</evidence>
<dbReference type="PANTHER" id="PTHR37826:SF3">
    <property type="entry name" value="J DOMAIN-CONTAINING PROTEIN"/>
    <property type="match status" value="1"/>
</dbReference>
<evidence type="ECO:0000313" key="3">
    <source>
        <dbReference type="Proteomes" id="UP000598174"/>
    </source>
</evidence>
<keyword evidence="1" id="KW-0472">Membrane</keyword>
<organism evidence="2 3">
    <name type="scientific">Paractinoplanes ferrugineus</name>
    <dbReference type="NCBI Taxonomy" id="113564"/>
    <lineage>
        <taxon>Bacteria</taxon>
        <taxon>Bacillati</taxon>
        <taxon>Actinomycetota</taxon>
        <taxon>Actinomycetes</taxon>
        <taxon>Micromonosporales</taxon>
        <taxon>Micromonosporaceae</taxon>
        <taxon>Paractinoplanes</taxon>
    </lineage>
</organism>
<comment type="caution">
    <text evidence="2">The sequence shown here is derived from an EMBL/GenBank/DDBJ whole genome shotgun (WGS) entry which is preliminary data.</text>
</comment>
<feature type="transmembrane region" description="Helical" evidence="1">
    <location>
        <begin position="332"/>
        <end position="352"/>
    </location>
</feature>
<evidence type="ECO:0000256" key="1">
    <source>
        <dbReference type="SAM" id="Phobius"/>
    </source>
</evidence>
<evidence type="ECO:0000313" key="2">
    <source>
        <dbReference type="EMBL" id="GIE10430.1"/>
    </source>
</evidence>
<keyword evidence="1" id="KW-1133">Transmembrane helix</keyword>